<feature type="compositionally biased region" description="Gly residues" evidence="1">
    <location>
        <begin position="759"/>
        <end position="774"/>
    </location>
</feature>
<dbReference type="SUPFAM" id="SSF47413">
    <property type="entry name" value="lambda repressor-like DNA-binding domains"/>
    <property type="match status" value="1"/>
</dbReference>
<evidence type="ECO:0000313" key="3">
    <source>
        <dbReference type="EMBL" id="NJP30638.1"/>
    </source>
</evidence>
<dbReference type="Proteomes" id="UP000783871">
    <property type="component" value="Unassembled WGS sequence"/>
</dbReference>
<dbReference type="Pfam" id="PF13560">
    <property type="entry name" value="HTH_31"/>
    <property type="match status" value="1"/>
</dbReference>
<keyword evidence="4" id="KW-1185">Reference proteome</keyword>
<feature type="domain" description="HTH cro/C1-type" evidence="2">
    <location>
        <begin position="21"/>
        <end position="76"/>
    </location>
</feature>
<dbReference type="InterPro" id="IPR003593">
    <property type="entry name" value="AAA+_ATPase"/>
</dbReference>
<dbReference type="PANTHER" id="PTHR47691:SF3">
    <property type="entry name" value="HTH-TYPE TRANSCRIPTIONAL REGULATOR RV0890C-RELATED"/>
    <property type="match status" value="1"/>
</dbReference>
<evidence type="ECO:0000313" key="4">
    <source>
        <dbReference type="Proteomes" id="UP000783871"/>
    </source>
</evidence>
<dbReference type="PANTHER" id="PTHR47691">
    <property type="entry name" value="REGULATOR-RELATED"/>
    <property type="match status" value="1"/>
</dbReference>
<dbReference type="PRINTS" id="PR00364">
    <property type="entry name" value="DISEASERSIST"/>
</dbReference>
<feature type="region of interest" description="Disordered" evidence="1">
    <location>
        <begin position="747"/>
        <end position="776"/>
    </location>
</feature>
<comment type="caution">
    <text evidence="3">The sequence shown here is derived from an EMBL/GenBank/DDBJ whole genome shotgun (WGS) entry which is preliminary data.</text>
</comment>
<name>A0ABX0Z3J2_9ACTN</name>
<dbReference type="RefSeq" id="WP_167999057.1">
    <property type="nucleotide sequence ID" value="NZ_JAATEO010000001.1"/>
</dbReference>
<dbReference type="CDD" id="cd00093">
    <property type="entry name" value="HTH_XRE"/>
    <property type="match status" value="1"/>
</dbReference>
<proteinExistence type="predicted"/>
<dbReference type="SUPFAM" id="SSF52540">
    <property type="entry name" value="P-loop containing nucleoside triphosphate hydrolases"/>
    <property type="match status" value="1"/>
</dbReference>
<reference evidence="3 4" key="1">
    <citation type="submission" date="2020-03" db="EMBL/GenBank/DDBJ databases">
        <title>WGS of actinomycetes isolated from Thailand.</title>
        <authorList>
            <person name="Thawai C."/>
        </authorList>
    </citation>
    <scope>NUCLEOTIDE SEQUENCE [LARGE SCALE GENOMIC DNA]</scope>
    <source>
        <strain evidence="3 4">HSS6-12</strain>
    </source>
</reference>
<dbReference type="Gene3D" id="1.10.260.40">
    <property type="entry name" value="lambda repressor-like DNA-binding domains"/>
    <property type="match status" value="1"/>
</dbReference>
<dbReference type="SUPFAM" id="SSF48452">
    <property type="entry name" value="TPR-like"/>
    <property type="match status" value="1"/>
</dbReference>
<dbReference type="InterPro" id="IPR001387">
    <property type="entry name" value="Cro/C1-type_HTH"/>
</dbReference>
<dbReference type="PROSITE" id="PS50943">
    <property type="entry name" value="HTH_CROC1"/>
    <property type="match status" value="1"/>
</dbReference>
<accession>A0ABX0Z3J2</accession>
<dbReference type="InterPro" id="IPR010982">
    <property type="entry name" value="Lambda_DNA-bd_dom_sf"/>
</dbReference>
<dbReference type="SMART" id="SM00530">
    <property type="entry name" value="HTH_XRE"/>
    <property type="match status" value="1"/>
</dbReference>
<organism evidence="3 4">
    <name type="scientific">Micromonospora thermarum</name>
    <dbReference type="NCBI Taxonomy" id="2720024"/>
    <lineage>
        <taxon>Bacteria</taxon>
        <taxon>Bacillati</taxon>
        <taxon>Actinomycetota</taxon>
        <taxon>Actinomycetes</taxon>
        <taxon>Micromonosporales</taxon>
        <taxon>Micromonosporaceae</taxon>
        <taxon>Micromonospora</taxon>
    </lineage>
</organism>
<gene>
    <name evidence="3" type="ORF">HCJ94_01180</name>
</gene>
<dbReference type="SMART" id="SM00382">
    <property type="entry name" value="AAA"/>
    <property type="match status" value="1"/>
</dbReference>
<sequence length="878" mass="91854">MTPDHDRSRRPGGLTGLPDLLRGHRLAAGLTQAELASRAGIGVRTVRELERGRSLRPQRTTVELLATALGLAEPARSAFLAAARPVPVPRSAPADPPPARHHDADAAAPVALPPAAELIGRERDVAELVKMLTDEPAPRLVSLVGLAGVGKTALALSVAHAVAGHHPGGVAGVLIGEGSDAADVLAASIAVFEVSRLPDLAVRLAGRPALLLMDAVERAPDPVAETVRRLAVAVPSLRVLVTGRHPVGLRGERVRPVSPLDVPPPGQDHAGPAALAGYPAVALFAARLAQVRPDPPTPAELPAMARLVRRLGGLPLAIELMAARGRILDLNELLDRYGDRVLDLATSSGAAERPGWDATDPAVAETLRDAVATSYLLLAPEEQAALRRLAVFGNRWSIELAEEVLADDGDPAGAVVPDPVPLLDRLLQLGLLSVRGSGPFRFRLLDAVRDFAAEQAAGAGELTCVRRRHARAMARLVTRTAPELVGVHLTAAVHRLDEVSGDISSALAHAAVDDPVTALRLAAGLSRWWRFRGRDVAGRRWLRRLLADPRTADADPVLRAWASLGVARLAAEHGAGGEEMPSARAALAAFREVGDVTGELEARTVLCALLIGTGGHDEAREQAEAVLTLATRHGRTRDMAVAQNNLAWHGIRVGDLVAARRRLAAVDRLATQSGEQRLRVLAQANLAEVARLEGRYADAVDRGRRTLSALTGLGDPGHRRRVLGTVGLALAQDGRTAEAAEVLAELRPTGTPGASGTPVGNGPGAAHGPSGGPGRTAAWSGPGTLTDPADGICALIEGNLALHRGDRELAAEWFAAAAEAAADSQDRRDLVEALVGLAASTADPAALDRLDEVCRSSGIRLLPHEEQLLYALAAARGR</sequence>
<dbReference type="Gene3D" id="3.40.50.300">
    <property type="entry name" value="P-loop containing nucleotide triphosphate hydrolases"/>
    <property type="match status" value="1"/>
</dbReference>
<dbReference type="EMBL" id="JAATEO010000001">
    <property type="protein sequence ID" value="NJP30638.1"/>
    <property type="molecule type" value="Genomic_DNA"/>
</dbReference>
<evidence type="ECO:0000259" key="2">
    <source>
        <dbReference type="PROSITE" id="PS50943"/>
    </source>
</evidence>
<dbReference type="InterPro" id="IPR027417">
    <property type="entry name" value="P-loop_NTPase"/>
</dbReference>
<dbReference type="InterPro" id="IPR011990">
    <property type="entry name" value="TPR-like_helical_dom_sf"/>
</dbReference>
<evidence type="ECO:0000256" key="1">
    <source>
        <dbReference type="SAM" id="MobiDB-lite"/>
    </source>
</evidence>
<dbReference type="Gene3D" id="1.25.40.10">
    <property type="entry name" value="Tetratricopeptide repeat domain"/>
    <property type="match status" value="1"/>
</dbReference>
<protein>
    <submittedName>
        <fullName evidence="3">Helix-turn-helix domain-containing protein</fullName>
    </submittedName>
</protein>